<dbReference type="Gene3D" id="3.20.20.60">
    <property type="entry name" value="Phosphoenolpyruvate-binding domains"/>
    <property type="match status" value="1"/>
</dbReference>
<dbReference type="Gene3D" id="3.30.470.20">
    <property type="entry name" value="ATP-grasp fold, B domain"/>
    <property type="match status" value="1"/>
</dbReference>
<evidence type="ECO:0000259" key="15">
    <source>
        <dbReference type="Pfam" id="PF00391"/>
    </source>
</evidence>
<protein>
    <recommendedName>
        <fullName evidence="6">Phosphoenolpyruvate synthase</fullName>
        <ecNumber evidence="5">2.7.9.2</ecNumber>
    </recommendedName>
    <alternativeName>
        <fullName evidence="13">Pyruvate, water dikinase</fullName>
    </alternativeName>
</protein>
<dbReference type="InterPro" id="IPR002192">
    <property type="entry name" value="PPDK_AMP/ATP-bd"/>
</dbReference>
<dbReference type="InterPro" id="IPR013815">
    <property type="entry name" value="ATP_grasp_subdomain_1"/>
</dbReference>
<dbReference type="Pfam" id="PF00391">
    <property type="entry name" value="PEP-utilizers"/>
    <property type="match status" value="1"/>
</dbReference>
<dbReference type="InterPro" id="IPR000121">
    <property type="entry name" value="PEP_util_C"/>
</dbReference>
<evidence type="ECO:0000313" key="18">
    <source>
        <dbReference type="EMBL" id="ERN40852.1"/>
    </source>
</evidence>
<dbReference type="SUPFAM" id="SSF56059">
    <property type="entry name" value="Glutathione synthetase ATP-binding domain-like"/>
    <property type="match status" value="1"/>
</dbReference>
<evidence type="ECO:0000256" key="12">
    <source>
        <dbReference type="ARBA" id="ARBA00022842"/>
    </source>
</evidence>
<dbReference type="PANTHER" id="PTHR43030:SF1">
    <property type="entry name" value="PHOSPHOENOLPYRUVATE SYNTHASE"/>
    <property type="match status" value="1"/>
</dbReference>
<dbReference type="RefSeq" id="WP_022607912.1">
    <property type="nucleotide sequence ID" value="NZ_ASSJ01000066.1"/>
</dbReference>
<dbReference type="InterPro" id="IPR015813">
    <property type="entry name" value="Pyrv/PenolPyrv_kinase-like_dom"/>
</dbReference>
<evidence type="ECO:0000256" key="8">
    <source>
        <dbReference type="ARBA" id="ARBA00022723"/>
    </source>
</evidence>
<keyword evidence="8" id="KW-0479">Metal-binding</keyword>
<feature type="domain" description="PEP-utilising enzyme mobile" evidence="15">
    <location>
        <begin position="367"/>
        <end position="438"/>
    </location>
</feature>
<evidence type="ECO:0000313" key="19">
    <source>
        <dbReference type="Proteomes" id="UP000016960"/>
    </source>
</evidence>
<evidence type="ECO:0000256" key="1">
    <source>
        <dbReference type="ARBA" id="ARBA00001946"/>
    </source>
</evidence>
<keyword evidence="19" id="KW-1185">Reference proteome</keyword>
<dbReference type="STRING" id="582515.KR51_00025600"/>
<dbReference type="EMBL" id="ASSJ01000066">
    <property type="protein sequence ID" value="ERN40852.1"/>
    <property type="molecule type" value="Genomic_DNA"/>
</dbReference>
<evidence type="ECO:0000256" key="11">
    <source>
        <dbReference type="ARBA" id="ARBA00022840"/>
    </source>
</evidence>
<evidence type="ECO:0000256" key="3">
    <source>
        <dbReference type="ARBA" id="ARBA00004742"/>
    </source>
</evidence>
<dbReference type="FunCoup" id="U5DIU2">
    <property type="interactions" value="55"/>
</dbReference>
<evidence type="ECO:0000256" key="9">
    <source>
        <dbReference type="ARBA" id="ARBA00022741"/>
    </source>
</evidence>
<evidence type="ECO:0000256" key="5">
    <source>
        <dbReference type="ARBA" id="ARBA00011996"/>
    </source>
</evidence>
<keyword evidence="12" id="KW-0460">Magnesium</keyword>
<comment type="catalytic activity">
    <reaction evidence="14">
        <text>pyruvate + ATP + H2O = phosphoenolpyruvate + AMP + phosphate + 2 H(+)</text>
        <dbReference type="Rhea" id="RHEA:11364"/>
        <dbReference type="ChEBI" id="CHEBI:15361"/>
        <dbReference type="ChEBI" id="CHEBI:15377"/>
        <dbReference type="ChEBI" id="CHEBI:15378"/>
        <dbReference type="ChEBI" id="CHEBI:30616"/>
        <dbReference type="ChEBI" id="CHEBI:43474"/>
        <dbReference type="ChEBI" id="CHEBI:58702"/>
        <dbReference type="ChEBI" id="CHEBI:456215"/>
        <dbReference type="EC" id="2.7.9.2"/>
    </reaction>
</comment>
<dbReference type="InterPro" id="IPR006319">
    <property type="entry name" value="PEP_synth"/>
</dbReference>
<keyword evidence="9" id="KW-0547">Nucleotide-binding</keyword>
<dbReference type="GO" id="GO:0008986">
    <property type="term" value="F:pyruvate, water dikinase activity"/>
    <property type="evidence" value="ECO:0007669"/>
    <property type="project" value="UniProtKB-EC"/>
</dbReference>
<evidence type="ECO:0000256" key="10">
    <source>
        <dbReference type="ARBA" id="ARBA00022777"/>
    </source>
</evidence>
<evidence type="ECO:0000256" key="7">
    <source>
        <dbReference type="ARBA" id="ARBA00022679"/>
    </source>
</evidence>
<dbReference type="PANTHER" id="PTHR43030">
    <property type="entry name" value="PHOSPHOENOLPYRUVATE SYNTHASE"/>
    <property type="match status" value="1"/>
</dbReference>
<dbReference type="GO" id="GO:0006094">
    <property type="term" value="P:gluconeogenesis"/>
    <property type="evidence" value="ECO:0007669"/>
    <property type="project" value="UniProtKB-UniPathway"/>
</dbReference>
<dbReference type="UniPathway" id="UPA00138"/>
<dbReference type="Gene3D" id="3.30.1490.20">
    <property type="entry name" value="ATP-grasp fold, A domain"/>
    <property type="match status" value="1"/>
</dbReference>
<proteinExistence type="inferred from homology"/>
<dbReference type="InParanoid" id="U5DIU2"/>
<accession>U5DIU2</accession>
<comment type="similarity">
    <text evidence="4">Belongs to the PEP-utilizing enzyme family.</text>
</comment>
<dbReference type="PATRIC" id="fig|582515.4.peg.2879"/>
<gene>
    <name evidence="18" type="ORF">KR51_00025600</name>
</gene>
<evidence type="ECO:0000256" key="2">
    <source>
        <dbReference type="ARBA" id="ARBA00002988"/>
    </source>
</evidence>
<dbReference type="SUPFAM" id="SSF52009">
    <property type="entry name" value="Phosphohistidine domain"/>
    <property type="match status" value="1"/>
</dbReference>
<dbReference type="InterPro" id="IPR008279">
    <property type="entry name" value="PEP-util_enz_mobile_dom"/>
</dbReference>
<keyword evidence="11" id="KW-0067">ATP-binding</keyword>
<evidence type="ECO:0000259" key="16">
    <source>
        <dbReference type="Pfam" id="PF01326"/>
    </source>
</evidence>
<dbReference type="eggNOG" id="COG1080">
    <property type="taxonomic scope" value="Bacteria"/>
</dbReference>
<evidence type="ECO:0000256" key="14">
    <source>
        <dbReference type="ARBA" id="ARBA00047700"/>
    </source>
</evidence>
<dbReference type="AlphaFoldDB" id="U5DIU2"/>
<feature type="domain" description="PEP-utilising enzyme C-terminal" evidence="17">
    <location>
        <begin position="473"/>
        <end position="733"/>
    </location>
</feature>
<dbReference type="eggNOG" id="COG0574">
    <property type="taxonomic scope" value="Bacteria"/>
</dbReference>
<name>U5DIU2_9CHRO</name>
<comment type="pathway">
    <text evidence="3">Carbohydrate biosynthesis; gluconeogenesis.</text>
</comment>
<evidence type="ECO:0000256" key="13">
    <source>
        <dbReference type="ARBA" id="ARBA00033470"/>
    </source>
</evidence>
<keyword evidence="10 18" id="KW-0418">Kinase</keyword>
<sequence length="747" mass="80291">MLHRLDCLDPGNTALFGSKASALAQLLQLGYPVVPGYAIAGSALPEVLAQLGQTDILLADWPDAALHFNANDTRALQQIAQQAKRSLLAAELPTAAVDAIASIELEAPAVIVRPSLVVPPPYQQQVPGLLPSRVCRNRPEAIAMACKRVWAELFSARSLFYWQRSAVELEALSLALLVQPLTNAIAAGSVTTDTQKWELRAVRGLGHALARGEAEPDFYQIRPDGTIVSRHIGTKPVTYHLAPEGELLMQSRQQSATRRACALSAACLEQLLTTIAQLADEVAAEFHLEWALAAGSATDASATEQIWLVQFDRYQPAATLLQPCRELAKMASDARAPMMRGIAAAPGTATAKIWVMPEITPAPLHAFPEGAILVARAVEPDWLPLLKRAAGAIAEQGGITSHAAILARELGIPAVVSARDATRRLRDGDVVELDGTRGEVRLPGKQSAPKPTVPQLLAAAEQNLPATHLWVSCSQIDLLAKVAAMPVTGVGLLRAEMILLDLTGERPLEAWLRDRPEELRDRLGKLVLAFARAFAPRPVHYRSLDWPPGVPGFRALSPQRGTAGYRLDARAFEVELAALAVARARGAKNVRLILPYVRSVAEFEFCRQQTIAAGLGGMPLWIMAEVPSVGVLLPEYARVGASGIAIGTSDLAQLALGIDRDDPEARWAEYRPTLLAVLQQLVGQARAANLPCAVCGPLAAEPETVEQLVHWGVTAISVEPDAIALSHKVILRAERHLLLEAARRHAT</sequence>
<dbReference type="InterPro" id="IPR040442">
    <property type="entry name" value="Pyrv_kinase-like_dom_sf"/>
</dbReference>
<keyword evidence="7 18" id="KW-0808">Transferase</keyword>
<dbReference type="Pfam" id="PF01326">
    <property type="entry name" value="PPDK_N"/>
    <property type="match status" value="1"/>
</dbReference>
<dbReference type="Proteomes" id="UP000016960">
    <property type="component" value="Unassembled WGS sequence"/>
</dbReference>
<feature type="domain" description="Pyruvate phosphate dikinase AMP/ATP-binding" evidence="16">
    <location>
        <begin position="15"/>
        <end position="311"/>
    </location>
</feature>
<dbReference type="InterPro" id="IPR036637">
    <property type="entry name" value="Phosphohistidine_dom_sf"/>
</dbReference>
<dbReference type="PROSITE" id="PS00370">
    <property type="entry name" value="PEP_ENZYMES_PHOS_SITE"/>
    <property type="match status" value="1"/>
</dbReference>
<dbReference type="SUPFAM" id="SSF51621">
    <property type="entry name" value="Phosphoenolpyruvate/pyruvate domain"/>
    <property type="match status" value="1"/>
</dbReference>
<comment type="caution">
    <text evidence="18">The sequence shown here is derived from an EMBL/GenBank/DDBJ whole genome shotgun (WGS) entry which is preliminary data.</text>
</comment>
<dbReference type="InterPro" id="IPR018274">
    <property type="entry name" value="PEP_util_AS"/>
</dbReference>
<reference evidence="18 19" key="1">
    <citation type="submission" date="2013-05" db="EMBL/GenBank/DDBJ databases">
        <title>Draft genome sequence of Rubidibacter lacunae KORDI 51-2.</title>
        <authorList>
            <person name="Choi D.H."/>
            <person name="Noh J.H."/>
            <person name="Kwon K.-K."/>
            <person name="Lee J.-H."/>
            <person name="Ryu J.-Y."/>
        </authorList>
    </citation>
    <scope>NUCLEOTIDE SEQUENCE [LARGE SCALE GENOMIC DNA]</scope>
    <source>
        <strain evidence="18 19">KORDI 51-2</strain>
    </source>
</reference>
<dbReference type="GO" id="GO:0005524">
    <property type="term" value="F:ATP binding"/>
    <property type="evidence" value="ECO:0007669"/>
    <property type="project" value="UniProtKB-KW"/>
</dbReference>
<evidence type="ECO:0000256" key="4">
    <source>
        <dbReference type="ARBA" id="ARBA00007837"/>
    </source>
</evidence>
<keyword evidence="18" id="KW-0670">Pyruvate</keyword>
<dbReference type="Pfam" id="PF02896">
    <property type="entry name" value="PEP-utilizers_C"/>
    <property type="match status" value="1"/>
</dbReference>
<dbReference type="EC" id="2.7.9.2" evidence="5"/>
<organism evidence="18 19">
    <name type="scientific">Rubidibacter lacunae KORDI 51-2</name>
    <dbReference type="NCBI Taxonomy" id="582515"/>
    <lineage>
        <taxon>Bacteria</taxon>
        <taxon>Bacillati</taxon>
        <taxon>Cyanobacteriota</taxon>
        <taxon>Cyanophyceae</taxon>
        <taxon>Oscillatoriophycideae</taxon>
        <taxon>Chroococcales</taxon>
        <taxon>Aphanothecaceae</taxon>
        <taxon>Rubidibacter</taxon>
    </lineage>
</organism>
<evidence type="ECO:0000256" key="6">
    <source>
        <dbReference type="ARBA" id="ARBA00021623"/>
    </source>
</evidence>
<dbReference type="GO" id="GO:0046872">
    <property type="term" value="F:metal ion binding"/>
    <property type="evidence" value="ECO:0007669"/>
    <property type="project" value="UniProtKB-KW"/>
</dbReference>
<comment type="function">
    <text evidence="2">Catalyzes the phosphorylation of pyruvate to phosphoenolpyruvate.</text>
</comment>
<comment type="cofactor">
    <cofactor evidence="1">
        <name>Mg(2+)</name>
        <dbReference type="ChEBI" id="CHEBI:18420"/>
    </cofactor>
</comment>
<dbReference type="Gene3D" id="3.50.30.10">
    <property type="entry name" value="Phosphohistidine domain"/>
    <property type="match status" value="1"/>
</dbReference>
<evidence type="ECO:0000259" key="17">
    <source>
        <dbReference type="Pfam" id="PF02896"/>
    </source>
</evidence>